<dbReference type="GO" id="GO:0051087">
    <property type="term" value="F:protein-folding chaperone binding"/>
    <property type="evidence" value="ECO:0007669"/>
    <property type="project" value="InterPro"/>
</dbReference>
<name>A0A1E7FWK8_9STRA</name>
<gene>
    <name evidence="2" type="ORF">FRACYDRAFT_232337</name>
</gene>
<feature type="region of interest" description="Disordered" evidence="1">
    <location>
        <begin position="131"/>
        <end position="160"/>
    </location>
</feature>
<evidence type="ECO:0000313" key="2">
    <source>
        <dbReference type="EMBL" id="OEU22183.1"/>
    </source>
</evidence>
<dbReference type="InParanoid" id="A0A1E7FWK8"/>
<dbReference type="InterPro" id="IPR036533">
    <property type="entry name" value="BAG_dom_sf"/>
</dbReference>
<accession>A0A1E7FWK8</accession>
<dbReference type="Proteomes" id="UP000095751">
    <property type="component" value="Unassembled WGS sequence"/>
</dbReference>
<proteinExistence type="predicted"/>
<reference evidence="2 3" key="1">
    <citation type="submission" date="2016-09" db="EMBL/GenBank/DDBJ databases">
        <title>Extensive genetic diversity and differential bi-allelic expression allows diatom success in the polar Southern Ocean.</title>
        <authorList>
            <consortium name="DOE Joint Genome Institute"/>
            <person name="Mock T."/>
            <person name="Otillar R.P."/>
            <person name="Strauss J."/>
            <person name="Dupont C."/>
            <person name="Frickenhaus S."/>
            <person name="Maumus F."/>
            <person name="Mcmullan M."/>
            <person name="Sanges R."/>
            <person name="Schmutz J."/>
            <person name="Toseland A."/>
            <person name="Valas R."/>
            <person name="Veluchamy A."/>
            <person name="Ward B.J."/>
            <person name="Allen A."/>
            <person name="Barry K."/>
            <person name="Falciatore A."/>
            <person name="Ferrante M."/>
            <person name="Fortunato A.E."/>
            <person name="Gloeckner G."/>
            <person name="Gruber A."/>
            <person name="Hipkin R."/>
            <person name="Janech M."/>
            <person name="Kroth P."/>
            <person name="Leese F."/>
            <person name="Lindquist E."/>
            <person name="Lyon B.R."/>
            <person name="Martin J."/>
            <person name="Mayer C."/>
            <person name="Parker M."/>
            <person name="Quesneville H."/>
            <person name="Raymond J."/>
            <person name="Uhlig C."/>
            <person name="Valentin K.U."/>
            <person name="Worden A.Z."/>
            <person name="Armbrust E.V."/>
            <person name="Bowler C."/>
            <person name="Green B."/>
            <person name="Moulton V."/>
            <person name="Van Oosterhout C."/>
            <person name="Grigoriev I."/>
        </authorList>
    </citation>
    <scope>NUCLEOTIDE SEQUENCE [LARGE SCALE GENOMIC DNA]</scope>
    <source>
        <strain evidence="2 3">CCMP1102</strain>
    </source>
</reference>
<organism evidence="2 3">
    <name type="scientific">Fragilariopsis cylindrus CCMP1102</name>
    <dbReference type="NCBI Taxonomy" id="635003"/>
    <lineage>
        <taxon>Eukaryota</taxon>
        <taxon>Sar</taxon>
        <taxon>Stramenopiles</taxon>
        <taxon>Ochrophyta</taxon>
        <taxon>Bacillariophyta</taxon>
        <taxon>Bacillariophyceae</taxon>
        <taxon>Bacillariophycidae</taxon>
        <taxon>Bacillariales</taxon>
        <taxon>Bacillariaceae</taxon>
        <taxon>Fragilariopsis</taxon>
    </lineage>
</organism>
<evidence type="ECO:0000256" key="1">
    <source>
        <dbReference type="SAM" id="MobiDB-lite"/>
    </source>
</evidence>
<dbReference type="EMBL" id="KV784353">
    <property type="protein sequence ID" value="OEU22183.1"/>
    <property type="molecule type" value="Genomic_DNA"/>
</dbReference>
<dbReference type="Gene3D" id="1.20.58.120">
    <property type="entry name" value="BAG domain"/>
    <property type="match status" value="1"/>
</dbReference>
<protein>
    <recommendedName>
        <fullName evidence="4">BAG domain-containing protein</fullName>
    </recommendedName>
</protein>
<evidence type="ECO:0008006" key="4">
    <source>
        <dbReference type="Google" id="ProtNLM"/>
    </source>
</evidence>
<keyword evidence="3" id="KW-1185">Reference proteome</keyword>
<dbReference type="KEGG" id="fcy:FRACYDRAFT_232337"/>
<evidence type="ECO:0000313" key="3">
    <source>
        <dbReference type="Proteomes" id="UP000095751"/>
    </source>
</evidence>
<dbReference type="AlphaFoldDB" id="A0A1E7FWK8"/>
<dbReference type="SUPFAM" id="SSF63491">
    <property type="entry name" value="BAG domain"/>
    <property type="match status" value="1"/>
</dbReference>
<sequence>MSPLPQQETFYDAYEIEISDQINAFPPVPQDDVYDEAWSIRVDELFLKIDRVEEDLVTVESAIRTASTQCLRGVTYNLQDQQHIDNVIDTLLCRLDALDIPQQAVFMRSQRKQLVKRIEGLTVAVPSVSSLSSSSSKKKKKSTTTRRVVSSSTCTPTKKEKRLAANAWAKQWSVKVFGK</sequence>